<dbReference type="Pfam" id="PF19555">
    <property type="entry name" value="DUF6078"/>
    <property type="match status" value="1"/>
</dbReference>
<comment type="caution">
    <text evidence="1">The sequence shown here is derived from an EMBL/GenBank/DDBJ whole genome shotgun (WGS) entry which is preliminary data.</text>
</comment>
<dbReference type="AlphaFoldDB" id="A0A9D2BPU4"/>
<reference evidence="1" key="2">
    <citation type="submission" date="2021-04" db="EMBL/GenBank/DDBJ databases">
        <authorList>
            <person name="Gilroy R."/>
        </authorList>
    </citation>
    <scope>NUCLEOTIDE SEQUENCE</scope>
    <source>
        <strain evidence="1">ChiHecec2B26-12326</strain>
    </source>
</reference>
<organism evidence="1 2">
    <name type="scientific">Candidatus Parabacteroides intestinigallinarum</name>
    <dbReference type="NCBI Taxonomy" id="2838722"/>
    <lineage>
        <taxon>Bacteria</taxon>
        <taxon>Pseudomonadati</taxon>
        <taxon>Bacteroidota</taxon>
        <taxon>Bacteroidia</taxon>
        <taxon>Bacteroidales</taxon>
        <taxon>Tannerellaceae</taxon>
        <taxon>Parabacteroides</taxon>
    </lineage>
</organism>
<sequence>MNTDIPFDPARIPASFARCFQGDCPKAGACVRFLAGKHVPAGKLSGPAVYPTARRGDDCELYKPTRVIRAAYGFTALFAEVKRKDDTPLRDRLKAYLGGNTTYYRYHHGERLLTPEQQEWILALFRRKGYTEGLRFDGYKELYDFGQGI</sequence>
<evidence type="ECO:0000313" key="1">
    <source>
        <dbReference type="EMBL" id="HIX86035.1"/>
    </source>
</evidence>
<evidence type="ECO:0000313" key="2">
    <source>
        <dbReference type="Proteomes" id="UP000823847"/>
    </source>
</evidence>
<dbReference type="Proteomes" id="UP000823847">
    <property type="component" value="Unassembled WGS sequence"/>
</dbReference>
<dbReference type="InterPro" id="IPR045724">
    <property type="entry name" value="DUF6078"/>
</dbReference>
<gene>
    <name evidence="1" type="ORF">H9848_05455</name>
</gene>
<accession>A0A9D2BPU4</accession>
<reference evidence="1" key="1">
    <citation type="journal article" date="2021" name="PeerJ">
        <title>Extensive microbial diversity within the chicken gut microbiome revealed by metagenomics and culture.</title>
        <authorList>
            <person name="Gilroy R."/>
            <person name="Ravi A."/>
            <person name="Getino M."/>
            <person name="Pursley I."/>
            <person name="Horton D.L."/>
            <person name="Alikhan N.F."/>
            <person name="Baker D."/>
            <person name="Gharbi K."/>
            <person name="Hall N."/>
            <person name="Watson M."/>
            <person name="Adriaenssens E.M."/>
            <person name="Foster-Nyarko E."/>
            <person name="Jarju S."/>
            <person name="Secka A."/>
            <person name="Antonio M."/>
            <person name="Oren A."/>
            <person name="Chaudhuri R.R."/>
            <person name="La Ragione R."/>
            <person name="Hildebrand F."/>
            <person name="Pallen M.J."/>
        </authorList>
    </citation>
    <scope>NUCLEOTIDE SEQUENCE</scope>
    <source>
        <strain evidence="1">ChiHecec2B26-12326</strain>
    </source>
</reference>
<proteinExistence type="predicted"/>
<dbReference type="EMBL" id="DXEN01000037">
    <property type="protein sequence ID" value="HIX86035.1"/>
    <property type="molecule type" value="Genomic_DNA"/>
</dbReference>
<name>A0A9D2BPU4_9BACT</name>
<protein>
    <submittedName>
        <fullName evidence="1">Uncharacterized protein</fullName>
    </submittedName>
</protein>